<sequence>MSSFSSVGASKLGLCVTLKVRERNAICNTPPSKGNLGGTHAGWAYYSSVDICRKRSKFESNDFSKGKQINLRPIFSVLQTWPDSNRKGSSDNMTTTKA</sequence>
<accession>V5HTH7</accession>
<organism evidence="1">
    <name type="scientific">Ixodes ricinus</name>
    <name type="common">Common tick</name>
    <name type="synonym">Acarus ricinus</name>
    <dbReference type="NCBI Taxonomy" id="34613"/>
    <lineage>
        <taxon>Eukaryota</taxon>
        <taxon>Metazoa</taxon>
        <taxon>Ecdysozoa</taxon>
        <taxon>Arthropoda</taxon>
        <taxon>Chelicerata</taxon>
        <taxon>Arachnida</taxon>
        <taxon>Acari</taxon>
        <taxon>Parasitiformes</taxon>
        <taxon>Ixodida</taxon>
        <taxon>Ixodoidea</taxon>
        <taxon>Ixodidae</taxon>
        <taxon>Ixodinae</taxon>
        <taxon>Ixodes</taxon>
    </lineage>
</organism>
<dbReference type="EMBL" id="GANP01006975">
    <property type="protein sequence ID" value="JAB77493.1"/>
    <property type="molecule type" value="mRNA"/>
</dbReference>
<dbReference type="AlphaFoldDB" id="V5HTH7"/>
<protein>
    <submittedName>
        <fullName evidence="1">Uncharacterized protein</fullName>
    </submittedName>
</protein>
<name>V5HTH7_IXORI</name>
<proteinExistence type="evidence at transcript level"/>
<reference evidence="1" key="1">
    <citation type="journal article" date="2015" name="Sci. Rep.">
        <title>Tissue- and time-dependent transcription in Ixodes ricinus salivary glands and midguts when blood feeding on the vertebrate host.</title>
        <authorList>
            <person name="Kotsyfakis M."/>
            <person name="Schwarz A."/>
            <person name="Erhart J."/>
            <person name="Ribeiro J.M."/>
        </authorList>
    </citation>
    <scope>NUCLEOTIDE SEQUENCE</scope>
    <source>
        <tissue evidence="1">Salivary gland and midgut</tissue>
    </source>
</reference>
<evidence type="ECO:0000313" key="1">
    <source>
        <dbReference type="EMBL" id="JAB77493.1"/>
    </source>
</evidence>